<evidence type="ECO:0000313" key="8">
    <source>
        <dbReference type="EMBL" id="KQC86545.1"/>
    </source>
</evidence>
<keyword evidence="4 6" id="KW-0418">Kinase</keyword>
<keyword evidence="6" id="KW-0324">Glycolysis</keyword>
<feature type="domain" description="Phosphofructokinase" evidence="7">
    <location>
        <begin position="4"/>
        <end position="326"/>
    </location>
</feature>
<gene>
    <name evidence="6" type="primary">pfp</name>
    <name evidence="8" type="ORF">APZ18_05045</name>
</gene>
<comment type="cofactor">
    <cofactor evidence="1 6">
        <name>Mg(2+)</name>
        <dbReference type="ChEBI" id="CHEBI:18420"/>
    </cofactor>
</comment>
<dbReference type="InterPro" id="IPR035966">
    <property type="entry name" value="PKF_sf"/>
</dbReference>
<dbReference type="Pfam" id="PF00365">
    <property type="entry name" value="PFK"/>
    <property type="match status" value="1"/>
</dbReference>
<evidence type="ECO:0000256" key="3">
    <source>
        <dbReference type="ARBA" id="ARBA00022723"/>
    </source>
</evidence>
<dbReference type="Proteomes" id="UP000050833">
    <property type="component" value="Unassembled WGS sequence"/>
</dbReference>
<name>A0AAW3JWC9_9FIRM</name>
<dbReference type="InterPro" id="IPR050929">
    <property type="entry name" value="PFKA"/>
</dbReference>
<dbReference type="EMBL" id="LLKB01000001">
    <property type="protein sequence ID" value="KQC86545.1"/>
    <property type="molecule type" value="Genomic_DNA"/>
</dbReference>
<dbReference type="InterPro" id="IPR022953">
    <property type="entry name" value="ATP_PFK"/>
</dbReference>
<sequence length="433" mass="47671">MRKRVLVAQSGGPTVAINASLAGVIAGVVRSGEYERIIGAANGILGVLNERFTDLSIFENDVKAGNDSISDIVTSGNDDVQKAWCPKSQLDRLAVTPSMYLGSCRFKLPFYEEDSQLYEKIFAILDKNDIGMFFYIGGNDSMDTVNKLSAYAKSISSDIRFAGIPKSIDNDLPHTDHTPGYGSAAKYIAASIAEMAHDVKIYDIPCVTIIELMGRNAGWLTGAAALARNEYNELPQLIYLPEVDFDKDEFIEDVKNELKKSNCVMVAVSEGIHDSDGNYINAGTSDTFGHDQLGGAAKTLELLVKEKLHIKCRSVEINIMQRCAAHMAAGTDIREAYELGIAGAKYAIEGNTGFIPVLKRISDAPYRSVIEYADLKSIANVEKKVPLEWINKAHNNVTDNMLEYVKPLIKGEILLPYKNGLPDYLWQDTKYMD</sequence>
<feature type="active site" description="Proton acceptor" evidence="6">
    <location>
        <position position="169"/>
    </location>
</feature>
<comment type="similarity">
    <text evidence="6">Belongs to the phosphofructokinase type A (PFKA) family. PPi-dependent PFK group II subfamily. Clade 'B2' sub-subfamily.</text>
</comment>
<comment type="activity regulation">
    <text evidence="6">Non-allosteric.</text>
</comment>
<comment type="caution">
    <text evidence="8">The sequence shown here is derived from an EMBL/GenBank/DDBJ whole genome shotgun (WGS) entry which is preliminary data.</text>
</comment>
<dbReference type="InterPro" id="IPR000023">
    <property type="entry name" value="Phosphofructokinase_dom"/>
</dbReference>
<feature type="site" description="Important for catalytic activity; stabilizes the transition state when the phosphoryl donor is PPi" evidence="6">
    <location>
        <position position="166"/>
    </location>
</feature>
<comment type="subcellular location">
    <subcellularLocation>
        <location evidence="6">Cytoplasm</location>
    </subcellularLocation>
</comment>
<dbReference type="HAMAP" id="MF_01978">
    <property type="entry name" value="Phosphofructokinase_II_B2"/>
    <property type="match status" value="1"/>
</dbReference>
<comment type="pathway">
    <text evidence="6">Carbohydrate degradation; glycolysis; D-glyceraldehyde 3-phosphate and glycerone phosphate from D-glucose: step 3/4.</text>
</comment>
<feature type="binding site" evidence="6">
    <location>
        <position position="12"/>
    </location>
    <ligand>
        <name>diphosphate</name>
        <dbReference type="ChEBI" id="CHEBI:33019"/>
    </ligand>
</feature>
<comment type="subunit">
    <text evidence="6">Homodimer.</text>
</comment>
<evidence type="ECO:0000256" key="2">
    <source>
        <dbReference type="ARBA" id="ARBA00022679"/>
    </source>
</evidence>
<protein>
    <recommendedName>
        <fullName evidence="6">Pyrophosphate--fructose 6-phosphate 1-phosphotransferase</fullName>
        <ecNumber evidence="6">2.7.1.90</ecNumber>
    </recommendedName>
    <alternativeName>
        <fullName evidence="6">6-phosphofructokinase, pyrophosphate dependent</fullName>
    </alternativeName>
    <alternativeName>
        <fullName evidence="6">PPi-dependent phosphofructokinase</fullName>
        <shortName evidence="6">PPi-PFK</shortName>
    </alternativeName>
    <alternativeName>
        <fullName evidence="6">Pyrophosphate-dependent 6-phosphofructose-1-kinase</fullName>
    </alternativeName>
</protein>
<dbReference type="GO" id="GO:0003872">
    <property type="term" value="F:6-phosphofructokinase activity"/>
    <property type="evidence" value="ECO:0007669"/>
    <property type="project" value="UniProtKB-UniRule"/>
</dbReference>
<dbReference type="PANTHER" id="PTHR45770">
    <property type="entry name" value="ATP-DEPENDENT 6-PHOSPHOFRUCTOKINASE 1"/>
    <property type="match status" value="1"/>
</dbReference>
<evidence type="ECO:0000313" key="9">
    <source>
        <dbReference type="Proteomes" id="UP000050833"/>
    </source>
</evidence>
<reference evidence="8 9" key="1">
    <citation type="submission" date="2015-10" db="EMBL/GenBank/DDBJ databases">
        <title>Butyribacter intestini gen. nov., sp. nov., a butyric acid-producing bacterium of the family Lachnospiraceae isolated from the human faeces.</title>
        <authorList>
            <person name="Zou Y."/>
            <person name="Xue W."/>
            <person name="Luo G."/>
            <person name="Lv M."/>
        </authorList>
    </citation>
    <scope>NUCLEOTIDE SEQUENCE [LARGE SCALE GENOMIC DNA]</scope>
    <source>
        <strain evidence="8 9">TF01-11</strain>
    </source>
</reference>
<dbReference type="PIRSF" id="PIRSF036483">
    <property type="entry name" value="PFK_XF0274"/>
    <property type="match status" value="1"/>
</dbReference>
<dbReference type="Gene3D" id="3.40.50.460">
    <property type="entry name" value="Phosphofructokinase domain"/>
    <property type="match status" value="1"/>
</dbReference>
<comment type="function">
    <text evidence="6">Catalyzes the phosphorylation of D-fructose 6-phosphate, the first committing step of glycolysis. Uses inorganic phosphate (PPi) as phosphoryl donor instead of ATP like common ATP-dependent phosphofructokinases (ATP-PFKs), which renders the reaction reversible, and can thus function both in glycolysis and gluconeogenesis. Consistently, PPi-PFK can replace the enzymes of both the forward (ATP-PFK) and reverse (fructose-bisphosphatase (FBPase)) reactions.</text>
</comment>
<dbReference type="GO" id="GO:0005737">
    <property type="term" value="C:cytoplasm"/>
    <property type="evidence" value="ECO:0007669"/>
    <property type="project" value="UniProtKB-SubCell"/>
</dbReference>
<evidence type="ECO:0000259" key="7">
    <source>
        <dbReference type="Pfam" id="PF00365"/>
    </source>
</evidence>
<evidence type="ECO:0000256" key="6">
    <source>
        <dbReference type="HAMAP-Rule" id="MF_01978"/>
    </source>
</evidence>
<dbReference type="InterPro" id="IPR011404">
    <property type="entry name" value="PPi-PFK"/>
</dbReference>
<dbReference type="GO" id="GO:0006002">
    <property type="term" value="P:fructose 6-phosphate metabolic process"/>
    <property type="evidence" value="ECO:0007669"/>
    <property type="project" value="InterPro"/>
</dbReference>
<dbReference type="AlphaFoldDB" id="A0AAW3JWC9"/>
<dbReference type="GO" id="GO:0046872">
    <property type="term" value="F:metal ion binding"/>
    <property type="evidence" value="ECO:0007669"/>
    <property type="project" value="UniProtKB-KW"/>
</dbReference>
<evidence type="ECO:0000256" key="1">
    <source>
        <dbReference type="ARBA" id="ARBA00001946"/>
    </source>
</evidence>
<comment type="caution">
    <text evidence="6">Lacks conserved residue(s) required for the propagation of feature annotation.</text>
</comment>
<evidence type="ECO:0000256" key="5">
    <source>
        <dbReference type="ARBA" id="ARBA00022842"/>
    </source>
</evidence>
<keyword evidence="2 6" id="KW-0808">Transferase</keyword>
<accession>A0AAW3JWC9</accession>
<proteinExistence type="inferred from homology"/>
<comment type="catalytic activity">
    <reaction evidence="6">
        <text>beta-D-fructose 6-phosphate + diphosphate = beta-D-fructose 1,6-bisphosphate + phosphate + H(+)</text>
        <dbReference type="Rhea" id="RHEA:13613"/>
        <dbReference type="ChEBI" id="CHEBI:15378"/>
        <dbReference type="ChEBI" id="CHEBI:32966"/>
        <dbReference type="ChEBI" id="CHEBI:33019"/>
        <dbReference type="ChEBI" id="CHEBI:43474"/>
        <dbReference type="ChEBI" id="CHEBI:57634"/>
        <dbReference type="EC" id="2.7.1.90"/>
    </reaction>
</comment>
<keyword evidence="5 6" id="KW-0460">Magnesium</keyword>
<feature type="binding site" evidence="6">
    <location>
        <position position="270"/>
    </location>
    <ligand>
        <name>substrate</name>
    </ligand>
</feature>
<dbReference type="EC" id="2.7.1.90" evidence="6"/>
<keyword evidence="9" id="KW-1185">Reference proteome</keyword>
<dbReference type="Gene3D" id="3.40.50.450">
    <property type="match status" value="1"/>
</dbReference>
<dbReference type="SUPFAM" id="SSF53784">
    <property type="entry name" value="Phosphofructokinase"/>
    <property type="match status" value="1"/>
</dbReference>
<feature type="binding site" evidence="6">
    <location>
        <position position="139"/>
    </location>
    <ligand>
        <name>Mg(2+)</name>
        <dbReference type="ChEBI" id="CHEBI:18420"/>
        <note>catalytic</note>
    </ligand>
</feature>
<evidence type="ECO:0000256" key="4">
    <source>
        <dbReference type="ARBA" id="ARBA00022777"/>
    </source>
</evidence>
<feature type="site" description="Important for catalytic activity and substrate specificity; stabilizes the transition state when the phosphoryl donor is PPi; prevents ATP from binding by mimicking the alpha-phosphate group of ATP" evidence="6">
    <location>
        <position position="140"/>
    </location>
</feature>
<dbReference type="NCBIfam" id="NF010675">
    <property type="entry name" value="PRK14072.1"/>
    <property type="match status" value="1"/>
</dbReference>
<keyword evidence="3 6" id="KW-0479">Metal-binding</keyword>
<feature type="binding site" evidence="6">
    <location>
        <begin position="213"/>
        <end position="215"/>
    </location>
    <ligand>
        <name>substrate</name>
    </ligand>
</feature>
<dbReference type="PRINTS" id="PR00476">
    <property type="entry name" value="PHFRCTKINASE"/>
</dbReference>
<keyword evidence="6" id="KW-0963">Cytoplasm</keyword>
<dbReference type="GO" id="GO:0047334">
    <property type="term" value="F:diphosphate-fructose-6-phosphate 1-phosphotransferase activity"/>
    <property type="evidence" value="ECO:0007669"/>
    <property type="project" value="UniProtKB-EC"/>
</dbReference>
<organism evidence="8 9">
    <name type="scientific">Butyribacter intestini</name>
    <dbReference type="NCBI Taxonomy" id="1703332"/>
    <lineage>
        <taxon>Bacteria</taxon>
        <taxon>Bacillati</taxon>
        <taxon>Bacillota</taxon>
        <taxon>Clostridia</taxon>
        <taxon>Lachnospirales</taxon>
        <taxon>Lachnospiraceae</taxon>
        <taxon>Butyribacter</taxon>
    </lineage>
</organism>